<keyword evidence="1" id="KW-0175">Coiled coil</keyword>
<accession>A0A8S5PLC8</accession>
<proteinExistence type="predicted"/>
<organism evidence="2">
    <name type="scientific">Podoviridae sp. ctnCN2</name>
    <dbReference type="NCBI Taxonomy" id="2825274"/>
    <lineage>
        <taxon>Viruses</taxon>
        <taxon>Duplodnaviria</taxon>
        <taxon>Heunggongvirae</taxon>
        <taxon>Uroviricota</taxon>
        <taxon>Caudoviricetes</taxon>
    </lineage>
</organism>
<name>A0A8S5PLC8_9CAUD</name>
<sequence>MNIPTPSTNFADALAFAEQEYKRQRHWNTDARPQEARRADLLREIESHYNYGVAFLDRKQYRKEYERAIRKRNRARILFEELLERAAAYYDARHEAEMVAARTPEGEEYYQRCLNYCLARPAYSNRRLVCQLCEDSGDKFGEVGASLALYAAKVASVLAEQY</sequence>
<protein>
    <submittedName>
        <fullName evidence="2">Uncharacterized protein</fullName>
    </submittedName>
</protein>
<reference evidence="2" key="1">
    <citation type="journal article" date="2021" name="Proc. Natl. Acad. Sci. U.S.A.">
        <title>A Catalog of Tens of Thousands of Viruses from Human Metagenomes Reveals Hidden Associations with Chronic Diseases.</title>
        <authorList>
            <person name="Tisza M.J."/>
            <person name="Buck C.B."/>
        </authorList>
    </citation>
    <scope>NUCLEOTIDE SEQUENCE</scope>
    <source>
        <strain evidence="2">CtnCN2</strain>
    </source>
</reference>
<dbReference type="EMBL" id="BK015452">
    <property type="protein sequence ID" value="DAE07552.1"/>
    <property type="molecule type" value="Genomic_DNA"/>
</dbReference>
<evidence type="ECO:0000256" key="1">
    <source>
        <dbReference type="SAM" id="Coils"/>
    </source>
</evidence>
<evidence type="ECO:0000313" key="2">
    <source>
        <dbReference type="EMBL" id="DAE07552.1"/>
    </source>
</evidence>
<feature type="coiled-coil region" evidence="1">
    <location>
        <begin position="58"/>
        <end position="85"/>
    </location>
</feature>